<dbReference type="InterPro" id="IPR019903">
    <property type="entry name" value="RIC_family"/>
</dbReference>
<keyword evidence="3" id="KW-0479">Metal-binding</keyword>
<evidence type="ECO:0000313" key="6">
    <source>
        <dbReference type="EMBL" id="GGX66227.1"/>
    </source>
</evidence>
<evidence type="ECO:0000256" key="3">
    <source>
        <dbReference type="ARBA" id="ARBA00022723"/>
    </source>
</evidence>
<dbReference type="Pfam" id="PF04405">
    <property type="entry name" value="ScdA_N"/>
    <property type="match status" value="1"/>
</dbReference>
<evidence type="ECO:0000256" key="2">
    <source>
        <dbReference type="ARBA" id="ARBA00022490"/>
    </source>
</evidence>
<dbReference type="AlphaFoldDB" id="A0A918KM83"/>
<dbReference type="Proteomes" id="UP000626148">
    <property type="component" value="Unassembled WGS sequence"/>
</dbReference>
<keyword evidence="7" id="KW-1185">Reference proteome</keyword>
<dbReference type="CDD" id="cd12108">
    <property type="entry name" value="Hr-like"/>
    <property type="match status" value="1"/>
</dbReference>
<keyword evidence="4" id="KW-0408">Iron</keyword>
<organism evidence="6 7">
    <name type="scientific">Saccharospirillum salsuginis</name>
    <dbReference type="NCBI Taxonomy" id="418750"/>
    <lineage>
        <taxon>Bacteria</taxon>
        <taxon>Pseudomonadati</taxon>
        <taxon>Pseudomonadota</taxon>
        <taxon>Gammaproteobacteria</taxon>
        <taxon>Oceanospirillales</taxon>
        <taxon>Saccharospirillaceae</taxon>
        <taxon>Saccharospirillum</taxon>
    </lineage>
</organism>
<evidence type="ECO:0000313" key="7">
    <source>
        <dbReference type="Proteomes" id="UP000626148"/>
    </source>
</evidence>
<evidence type="ECO:0000256" key="4">
    <source>
        <dbReference type="ARBA" id="ARBA00023004"/>
    </source>
</evidence>
<reference evidence="6" key="1">
    <citation type="journal article" date="2014" name="Int. J. Syst. Evol. Microbiol.">
        <title>Complete genome sequence of Corynebacterium casei LMG S-19264T (=DSM 44701T), isolated from a smear-ripened cheese.</title>
        <authorList>
            <consortium name="US DOE Joint Genome Institute (JGI-PGF)"/>
            <person name="Walter F."/>
            <person name="Albersmeier A."/>
            <person name="Kalinowski J."/>
            <person name="Ruckert C."/>
        </authorList>
    </citation>
    <scope>NUCLEOTIDE SEQUENCE</scope>
    <source>
        <strain evidence="6">KCTC 22169</strain>
    </source>
</reference>
<dbReference type="Gene3D" id="1.20.120.520">
    <property type="entry name" value="nmb1532 protein domain like"/>
    <property type="match status" value="1"/>
</dbReference>
<dbReference type="GO" id="GO:0046872">
    <property type="term" value="F:metal ion binding"/>
    <property type="evidence" value="ECO:0007669"/>
    <property type="project" value="UniProtKB-KW"/>
</dbReference>
<keyword evidence="2" id="KW-0963">Cytoplasm</keyword>
<dbReference type="EMBL" id="BMXR01000010">
    <property type="protein sequence ID" value="GGX66227.1"/>
    <property type="molecule type" value="Genomic_DNA"/>
</dbReference>
<name>A0A918KM83_9GAMM</name>
<dbReference type="PANTHER" id="PTHR36438">
    <property type="entry name" value="IRON-SULFUR CLUSTER REPAIR PROTEIN YTFE"/>
    <property type="match status" value="1"/>
</dbReference>
<protein>
    <submittedName>
        <fullName evidence="6">Iron-sulfur cluster repair protein YtfE</fullName>
    </submittedName>
</protein>
<comment type="subcellular location">
    <subcellularLocation>
        <location evidence="1">Cytoplasm</location>
    </subcellularLocation>
</comment>
<evidence type="ECO:0000259" key="5">
    <source>
        <dbReference type="Pfam" id="PF01814"/>
    </source>
</evidence>
<dbReference type="GO" id="GO:0005737">
    <property type="term" value="C:cytoplasm"/>
    <property type="evidence" value="ECO:0007669"/>
    <property type="project" value="UniProtKB-SubCell"/>
</dbReference>
<dbReference type="NCBIfam" id="NF008221">
    <property type="entry name" value="PRK10992.1"/>
    <property type="match status" value="1"/>
</dbReference>
<sequence>MTNDLLNTSLGEIAVQLAGATRVLRQYKLDFCCGGHVTLADALTKKEIDPEEVVSQLNALAQPDDTQDWSSKPRAELVDHIYERFHILHRQQLPELLKMARRVEAVHGQRPECPVGLADHIAVMSRELEDHMQKEEQILFPMLKQDMVAQAAGPIRVMQMEHDSHGDALERLSELTDDLTPPPGACNTWRALYTGLESLRDDLMEHIHLENNVLFKVT</sequence>
<dbReference type="NCBIfam" id="TIGR03652">
    <property type="entry name" value="FeS_repair_RIC"/>
    <property type="match status" value="1"/>
</dbReference>
<reference evidence="6" key="2">
    <citation type="submission" date="2020-09" db="EMBL/GenBank/DDBJ databases">
        <authorList>
            <person name="Sun Q."/>
            <person name="Kim S."/>
        </authorList>
    </citation>
    <scope>NUCLEOTIDE SEQUENCE</scope>
    <source>
        <strain evidence="6">KCTC 22169</strain>
    </source>
</reference>
<feature type="domain" description="Hemerythrin-like" evidence="5">
    <location>
        <begin position="80"/>
        <end position="216"/>
    </location>
</feature>
<accession>A0A918KM83</accession>
<comment type="caution">
    <text evidence="6">The sequence shown here is derived from an EMBL/GenBank/DDBJ whole genome shotgun (WGS) entry which is preliminary data.</text>
</comment>
<gene>
    <name evidence="6" type="primary">ytfE</name>
    <name evidence="6" type="ORF">GCM10007392_37350</name>
</gene>
<evidence type="ECO:0000256" key="1">
    <source>
        <dbReference type="ARBA" id="ARBA00004496"/>
    </source>
</evidence>
<dbReference type="PANTHER" id="PTHR36438:SF1">
    <property type="entry name" value="IRON-SULFUR CLUSTER REPAIR PROTEIN YTFE"/>
    <property type="match status" value="1"/>
</dbReference>
<dbReference type="Pfam" id="PF01814">
    <property type="entry name" value="Hemerythrin"/>
    <property type="match status" value="1"/>
</dbReference>
<proteinExistence type="predicted"/>
<dbReference type="RefSeq" id="WP_189611545.1">
    <property type="nucleotide sequence ID" value="NZ_BMXR01000010.1"/>
</dbReference>
<dbReference type="InterPro" id="IPR012312">
    <property type="entry name" value="Hemerythrin-like"/>
</dbReference>